<keyword evidence="3" id="KW-1185">Reference proteome</keyword>
<dbReference type="RefSeq" id="XP_007874713.1">
    <property type="nucleotide sequence ID" value="XM_007876522.1"/>
</dbReference>
<dbReference type="PANTHER" id="PTHR46434:SF1">
    <property type="entry name" value="GENETIC INTERACTOR OF PROHIBITINS 3, MITOCHONDRIAL"/>
    <property type="match status" value="1"/>
</dbReference>
<evidence type="ECO:0000259" key="1">
    <source>
        <dbReference type="Pfam" id="PF01926"/>
    </source>
</evidence>
<reference evidence="3" key="1">
    <citation type="journal article" date="2016" name="Nat. Commun.">
        <title>Genome analysis of three Pneumocystis species reveals adaptation mechanisms to life exclusively in mammalian hosts.</title>
        <authorList>
            <person name="Ma L."/>
            <person name="Chen Z."/>
            <person name="Huang D.W."/>
            <person name="Kutty G."/>
            <person name="Ishihara M."/>
            <person name="Wang H."/>
            <person name="Abouelleil A."/>
            <person name="Bishop L."/>
            <person name="Davey E."/>
            <person name="Deng R."/>
            <person name="Deng X."/>
            <person name="Fan L."/>
            <person name="Fantoni G."/>
            <person name="Fitzgerald M."/>
            <person name="Gogineni E."/>
            <person name="Goldberg J.M."/>
            <person name="Handley G."/>
            <person name="Hu X."/>
            <person name="Huber C."/>
            <person name="Jiao X."/>
            <person name="Jones K."/>
            <person name="Levin J.Z."/>
            <person name="Liu Y."/>
            <person name="Macdonald P."/>
            <person name="Melnikov A."/>
            <person name="Raley C."/>
            <person name="Sassi M."/>
            <person name="Sherman B.T."/>
            <person name="Song X."/>
            <person name="Sykes S."/>
            <person name="Tran B."/>
            <person name="Walsh L."/>
            <person name="Xia Y."/>
            <person name="Yang J."/>
            <person name="Young S."/>
            <person name="Zeng Q."/>
            <person name="Zheng X."/>
            <person name="Stephens R."/>
            <person name="Nusbaum C."/>
            <person name="Birren B.W."/>
            <person name="Azadi P."/>
            <person name="Lempicki R.A."/>
            <person name="Cuomo C.A."/>
            <person name="Kovacs J.A."/>
        </authorList>
    </citation>
    <scope>NUCLEOTIDE SEQUENCE [LARGE SCALE GENOMIC DNA]</scope>
    <source>
        <strain evidence="3">B123</strain>
    </source>
</reference>
<dbReference type="Proteomes" id="UP000011958">
    <property type="component" value="Unassembled WGS sequence"/>
</dbReference>
<feature type="domain" description="G" evidence="1">
    <location>
        <begin position="261"/>
        <end position="330"/>
    </location>
</feature>
<dbReference type="InterPro" id="IPR050896">
    <property type="entry name" value="Mito_lipid_metab_GTPase"/>
</dbReference>
<dbReference type="EMBL" id="AFWA02000007">
    <property type="protein sequence ID" value="EMR08907.1"/>
    <property type="molecule type" value="Genomic_DNA"/>
</dbReference>
<dbReference type="OMA" id="HYNEVQD"/>
<dbReference type="HOGENOM" id="CLU_017878_0_2_1"/>
<dbReference type="OrthoDB" id="1696305at2759"/>
<dbReference type="eggNOG" id="ENOG502S067">
    <property type="taxonomic scope" value="Eukaryota"/>
</dbReference>
<dbReference type="GO" id="GO:0005525">
    <property type="term" value="F:GTP binding"/>
    <property type="evidence" value="ECO:0007669"/>
    <property type="project" value="InterPro"/>
</dbReference>
<accession>M7NNS2</accession>
<dbReference type="GeneID" id="19896380"/>
<dbReference type="Gene3D" id="3.40.50.300">
    <property type="entry name" value="P-loop containing nucleotide triphosphate hydrolases"/>
    <property type="match status" value="1"/>
</dbReference>
<dbReference type="STRING" id="1069680.M7NNS2"/>
<evidence type="ECO:0000313" key="2">
    <source>
        <dbReference type="EMBL" id="EMR08907.1"/>
    </source>
</evidence>
<proteinExistence type="predicted"/>
<dbReference type="InterPro" id="IPR006073">
    <property type="entry name" value="GTP-bd"/>
</dbReference>
<comment type="caution">
    <text evidence="2">The sequence shown here is derived from an EMBL/GenBank/DDBJ whole genome shotgun (WGS) entry which is preliminary data.</text>
</comment>
<dbReference type="GO" id="GO:0005739">
    <property type="term" value="C:mitochondrion"/>
    <property type="evidence" value="ECO:0007669"/>
    <property type="project" value="TreeGrafter"/>
</dbReference>
<protein>
    <recommendedName>
        <fullName evidence="1">G domain-containing protein</fullName>
    </recommendedName>
</protein>
<dbReference type="InterPro" id="IPR027417">
    <property type="entry name" value="P-loop_NTPase"/>
</dbReference>
<name>M7NNS2_PNEMU</name>
<organism evidence="2 3">
    <name type="scientific">Pneumocystis murina (strain B123)</name>
    <name type="common">Mouse pneumocystis pneumonia agent</name>
    <name type="synonym">Pneumocystis carinii f. sp. muris</name>
    <dbReference type="NCBI Taxonomy" id="1069680"/>
    <lineage>
        <taxon>Eukaryota</taxon>
        <taxon>Fungi</taxon>
        <taxon>Dikarya</taxon>
        <taxon>Ascomycota</taxon>
        <taxon>Taphrinomycotina</taxon>
        <taxon>Pneumocystomycetes</taxon>
        <taxon>Pneumocystaceae</taxon>
        <taxon>Pneumocystis</taxon>
    </lineage>
</organism>
<dbReference type="Pfam" id="PF01926">
    <property type="entry name" value="MMR_HSR1"/>
    <property type="match status" value="1"/>
</dbReference>
<evidence type="ECO:0000313" key="3">
    <source>
        <dbReference type="Proteomes" id="UP000011958"/>
    </source>
</evidence>
<dbReference type="AlphaFoldDB" id="M7NNS2"/>
<dbReference type="SUPFAM" id="SSF52540">
    <property type="entry name" value="P-loop containing nucleoside triphosphate hydrolases"/>
    <property type="match status" value="1"/>
</dbReference>
<dbReference type="PANTHER" id="PTHR46434">
    <property type="entry name" value="GENETIC INTERACTOR OF PROHIBITINS 3, MITOCHONDRIAL"/>
    <property type="match status" value="1"/>
</dbReference>
<dbReference type="VEuPathDB" id="FungiDB:PNEG_02689"/>
<sequence length="489" mass="56431">MIKKNNIWSFRGIYFTLEMYSRKTFFFFPISLSQLRKYSIKNICSGCGSQFEEIYSKHSSDTMYNKSKIIKNFKNSKKQKENDIFNEAIANLDETLCLELLNIFPERLSGSFQEKKVKKRTICQRCHDLIHHSTLSTEFPALPQTLSSANWLSILLKEKNPLLICIIDSIDFPHSYISELHNLYGKISQILYVINKIDIICGKKDMLSKIRDYFVSEISKLAQITEKEIKPFIILTSATKGWGIDKLITSINKYKTKKSNIYFIGMTNVGKSSIISKFANQAGYEETPTVSFLPGTTLNPININANKLRNLFKDGGIIIDTPGISEPDRQLFKHFECNKLRIYIPKKKFPRIKPFSIKPGQSLIIEKIVRIDYLDTLKTDNRLIVTPYIFLPIHITNRKKAEYIFKTISSVDNMTTHDKTSLKNEAKILYYNLTESIEHKKHKDIVIAGFGWITTRTNYGSANIKIFSLESKGVALRNSLMQYITSRHI</sequence>
<gene>
    <name evidence="2" type="ORF">PNEG_02689</name>
</gene>